<dbReference type="EMBL" id="MU251246">
    <property type="protein sequence ID" value="KAG9257183.1"/>
    <property type="molecule type" value="Genomic_DNA"/>
</dbReference>
<gene>
    <name evidence="4" type="ORF">F5Z01DRAFT_456620</name>
</gene>
<dbReference type="PANTHER" id="PTHR47706:SF6">
    <property type="entry name" value="NMRA-LIKE FAMILY PROTEIN (AFU_ORTHOLOGUE AFUA_6G00280)"/>
    <property type="match status" value="1"/>
</dbReference>
<evidence type="ECO:0000313" key="5">
    <source>
        <dbReference type="Proteomes" id="UP000887229"/>
    </source>
</evidence>
<sequence>MKQDILILGAGELGLAVVEALAKHPLHSQAKLTVLLRQSTLDTAAPEKKRTVHHLKGLGADFEGADMAAAPASELSAIFKKYDTIISCSGMALPPGTQTKITEAVLDAGVKRYIPWQFGMDYDVIGEGSSQDLFDEQLAVRKLLRGQDKTTWTIVSVGVFMSFLFDPWFNIVNIKKKTVNALGSWDTTITATTPEDIGRVVAEVVLHPKELAEQSGIVYTAGDTVSYGQLADLVEARCGTSFQCELWDLEALKKEMADNPSGRFKYWDAFAQGRGVAWPREKTINHERGIATTDIKTYLEKMELDH</sequence>
<keyword evidence="2" id="KW-0560">Oxidoreductase</keyword>
<dbReference type="Pfam" id="PF05368">
    <property type="entry name" value="NmrA"/>
    <property type="match status" value="1"/>
</dbReference>
<accession>A0A9P7ZRU7</accession>
<dbReference type="InterPro" id="IPR051609">
    <property type="entry name" value="NmrA/Isoflavone_reductase-like"/>
</dbReference>
<dbReference type="InterPro" id="IPR008030">
    <property type="entry name" value="NmrA-like"/>
</dbReference>
<evidence type="ECO:0000256" key="1">
    <source>
        <dbReference type="ARBA" id="ARBA00022857"/>
    </source>
</evidence>
<dbReference type="OrthoDB" id="5283654at2759"/>
<dbReference type="SUPFAM" id="SSF51735">
    <property type="entry name" value="NAD(P)-binding Rossmann-fold domains"/>
    <property type="match status" value="1"/>
</dbReference>
<dbReference type="InterPro" id="IPR036291">
    <property type="entry name" value="NAD(P)-bd_dom_sf"/>
</dbReference>
<keyword evidence="1" id="KW-0521">NADP</keyword>
<evidence type="ECO:0000313" key="4">
    <source>
        <dbReference type="EMBL" id="KAG9257183.1"/>
    </source>
</evidence>
<dbReference type="GO" id="GO:0016491">
    <property type="term" value="F:oxidoreductase activity"/>
    <property type="evidence" value="ECO:0007669"/>
    <property type="project" value="UniProtKB-KW"/>
</dbReference>
<dbReference type="CDD" id="cd05259">
    <property type="entry name" value="PCBER_SDR_a"/>
    <property type="match status" value="1"/>
</dbReference>
<dbReference type="GeneID" id="70290775"/>
<dbReference type="Proteomes" id="UP000887229">
    <property type="component" value="Unassembled WGS sequence"/>
</dbReference>
<protein>
    <recommendedName>
        <fullName evidence="3">NmrA-like domain-containing protein</fullName>
    </recommendedName>
</protein>
<organism evidence="4 5">
    <name type="scientific">Emericellopsis atlantica</name>
    <dbReference type="NCBI Taxonomy" id="2614577"/>
    <lineage>
        <taxon>Eukaryota</taxon>
        <taxon>Fungi</taxon>
        <taxon>Dikarya</taxon>
        <taxon>Ascomycota</taxon>
        <taxon>Pezizomycotina</taxon>
        <taxon>Sordariomycetes</taxon>
        <taxon>Hypocreomycetidae</taxon>
        <taxon>Hypocreales</taxon>
        <taxon>Bionectriaceae</taxon>
        <taxon>Emericellopsis</taxon>
    </lineage>
</organism>
<comment type="caution">
    <text evidence="4">The sequence shown here is derived from an EMBL/GenBank/DDBJ whole genome shotgun (WGS) entry which is preliminary data.</text>
</comment>
<reference evidence="4" key="1">
    <citation type="journal article" date="2021" name="IMA Fungus">
        <title>Genomic characterization of three marine fungi, including Emericellopsis atlantica sp. nov. with signatures of a generalist lifestyle and marine biomass degradation.</title>
        <authorList>
            <person name="Hagestad O.C."/>
            <person name="Hou L."/>
            <person name="Andersen J.H."/>
            <person name="Hansen E.H."/>
            <person name="Altermark B."/>
            <person name="Li C."/>
            <person name="Kuhnert E."/>
            <person name="Cox R.J."/>
            <person name="Crous P.W."/>
            <person name="Spatafora J.W."/>
            <person name="Lail K."/>
            <person name="Amirebrahimi M."/>
            <person name="Lipzen A."/>
            <person name="Pangilinan J."/>
            <person name="Andreopoulos W."/>
            <person name="Hayes R.D."/>
            <person name="Ng V."/>
            <person name="Grigoriev I.V."/>
            <person name="Jackson S.A."/>
            <person name="Sutton T.D.S."/>
            <person name="Dobson A.D.W."/>
            <person name="Rama T."/>
        </authorList>
    </citation>
    <scope>NUCLEOTIDE SEQUENCE</scope>
    <source>
        <strain evidence="4">TS7</strain>
    </source>
</reference>
<dbReference type="InterPro" id="IPR045312">
    <property type="entry name" value="PCBER-like"/>
</dbReference>
<keyword evidence="5" id="KW-1185">Reference proteome</keyword>
<dbReference type="PANTHER" id="PTHR47706">
    <property type="entry name" value="NMRA-LIKE FAMILY PROTEIN"/>
    <property type="match status" value="1"/>
</dbReference>
<proteinExistence type="predicted"/>
<name>A0A9P7ZRU7_9HYPO</name>
<dbReference type="Gene3D" id="3.40.50.720">
    <property type="entry name" value="NAD(P)-binding Rossmann-like Domain"/>
    <property type="match status" value="1"/>
</dbReference>
<evidence type="ECO:0000256" key="2">
    <source>
        <dbReference type="ARBA" id="ARBA00023002"/>
    </source>
</evidence>
<feature type="domain" description="NmrA-like" evidence="3">
    <location>
        <begin position="1"/>
        <end position="254"/>
    </location>
</feature>
<dbReference type="RefSeq" id="XP_046121107.1">
    <property type="nucleotide sequence ID" value="XM_046259872.1"/>
</dbReference>
<dbReference type="Gene3D" id="3.90.25.10">
    <property type="entry name" value="UDP-galactose 4-epimerase, domain 1"/>
    <property type="match status" value="1"/>
</dbReference>
<dbReference type="AlphaFoldDB" id="A0A9P7ZRU7"/>
<evidence type="ECO:0000259" key="3">
    <source>
        <dbReference type="Pfam" id="PF05368"/>
    </source>
</evidence>